<accession>A0A163RLQ0</accession>
<dbReference type="RefSeq" id="WP_231907735.1">
    <property type="nucleotide sequence ID" value="NZ_LRIE01000071.1"/>
</dbReference>
<evidence type="ECO:0000313" key="3">
    <source>
        <dbReference type="EMBL" id="KZM35334.1"/>
    </source>
</evidence>
<comment type="caution">
    <text evidence="3">The sequence shown here is derived from an EMBL/GenBank/DDBJ whole genome shotgun (WGS) entry which is preliminary data.</text>
</comment>
<feature type="region of interest" description="Disordered" evidence="1">
    <location>
        <begin position="1"/>
        <end position="23"/>
    </location>
</feature>
<dbReference type="AlphaFoldDB" id="A0A163RLQ0"/>
<feature type="region of interest" description="Disordered" evidence="1">
    <location>
        <begin position="64"/>
        <end position="108"/>
    </location>
</feature>
<feature type="compositionally biased region" description="Basic and acidic residues" evidence="1">
    <location>
        <begin position="1"/>
        <end position="13"/>
    </location>
</feature>
<dbReference type="InterPro" id="IPR051044">
    <property type="entry name" value="MAG_DAG_Lipase"/>
</dbReference>
<gene>
    <name evidence="3" type="ORF">OJAG_19390</name>
</gene>
<dbReference type="Pfam" id="PF12146">
    <property type="entry name" value="Hydrolase_4"/>
    <property type="match status" value="1"/>
</dbReference>
<sequence length="401" mass="42379">MTEPLRTTDERAPGDASGPRAGLAWRPDHLLAGFEAATLATGGPPPGVRAGLLSLVPPLPGRAASAREAVGRSTVHDADAGPELAPEPGPPPVATLVRRTPGAPEDAGRRRGVVLHVHGYNDYFFQDHLARAVEDAGYAFFAVDLRAAGRSLRPGQVPHFVEDLREPATDLSVAVAAVRGLHPGLPLVVHAHSTGGLVAPLWAHAHRRQHLIDALVLDSPFLDLNSSWLNRTIATRVLDAVGPWSPLAVLSAAPSAYATHLLAANGGRWDFDPELKRPDGVPVRAGWLRAVRQGQARLARGLDVACPVLVAHSASSGPDDLTNPLLDEQDTVLDVEQIARLAPRVGPDVTIRSIEGGVHDLTLSADGPREAYLTSMLTWLDARLAHPGRLGHGGRAVGPTR</sequence>
<evidence type="ECO:0000259" key="2">
    <source>
        <dbReference type="Pfam" id="PF12146"/>
    </source>
</evidence>
<dbReference type="PATRIC" id="fig|43678.3.peg.2022"/>
<dbReference type="Proteomes" id="UP000076447">
    <property type="component" value="Unassembled WGS sequence"/>
</dbReference>
<keyword evidence="3" id="KW-0378">Hydrolase</keyword>
<dbReference type="Gene3D" id="3.40.50.1820">
    <property type="entry name" value="alpha/beta hydrolase"/>
    <property type="match status" value="1"/>
</dbReference>
<dbReference type="InterPro" id="IPR029058">
    <property type="entry name" value="AB_hydrolase_fold"/>
</dbReference>
<evidence type="ECO:0000313" key="4">
    <source>
        <dbReference type="Proteomes" id="UP000076447"/>
    </source>
</evidence>
<feature type="domain" description="Serine aminopeptidase S33" evidence="2">
    <location>
        <begin position="110"/>
        <end position="362"/>
    </location>
</feature>
<dbReference type="SUPFAM" id="SSF53474">
    <property type="entry name" value="alpha/beta-Hydrolases"/>
    <property type="match status" value="1"/>
</dbReference>
<organism evidence="3 4">
    <name type="scientific">Oerskovia enterophila</name>
    <dbReference type="NCBI Taxonomy" id="43678"/>
    <lineage>
        <taxon>Bacteria</taxon>
        <taxon>Bacillati</taxon>
        <taxon>Actinomycetota</taxon>
        <taxon>Actinomycetes</taxon>
        <taxon>Micrococcales</taxon>
        <taxon>Cellulomonadaceae</taxon>
        <taxon>Oerskovia</taxon>
    </lineage>
</organism>
<name>A0A163RLQ0_9CELL</name>
<proteinExistence type="predicted"/>
<dbReference type="InterPro" id="IPR022742">
    <property type="entry name" value="Hydrolase_4"/>
</dbReference>
<evidence type="ECO:0000256" key="1">
    <source>
        <dbReference type="SAM" id="MobiDB-lite"/>
    </source>
</evidence>
<dbReference type="GO" id="GO:0016787">
    <property type="term" value="F:hydrolase activity"/>
    <property type="evidence" value="ECO:0007669"/>
    <property type="project" value="UniProtKB-KW"/>
</dbReference>
<reference evidence="3 4" key="1">
    <citation type="submission" date="2016-01" db="EMBL/GenBank/DDBJ databases">
        <title>Genome sequence of Oerskovia enterophila VJag, an agar and cellulose degrading bacterium.</title>
        <authorList>
            <person name="Poehlein A."/>
            <person name="Jag V."/>
            <person name="Bengelsdorf F."/>
            <person name="Duerre P."/>
            <person name="Daniel R."/>
        </authorList>
    </citation>
    <scope>NUCLEOTIDE SEQUENCE [LARGE SCALE GENOMIC DNA]</scope>
    <source>
        <strain evidence="3 4">VJag</strain>
    </source>
</reference>
<dbReference type="PANTHER" id="PTHR11614">
    <property type="entry name" value="PHOSPHOLIPASE-RELATED"/>
    <property type="match status" value="1"/>
</dbReference>
<dbReference type="EMBL" id="LRIE01000071">
    <property type="protein sequence ID" value="KZM35334.1"/>
    <property type="molecule type" value="Genomic_DNA"/>
</dbReference>
<protein>
    <submittedName>
        <fullName evidence="3">Alpha/beta hydrolase family protein</fullName>
    </submittedName>
</protein>
<dbReference type="STRING" id="43678.OJAG_19390"/>